<dbReference type="GO" id="GO:0003700">
    <property type="term" value="F:DNA-binding transcription factor activity"/>
    <property type="evidence" value="ECO:0007669"/>
    <property type="project" value="InterPro"/>
</dbReference>
<comment type="similarity">
    <text evidence="1">Belongs to the LysR transcriptional regulatory family.</text>
</comment>
<protein>
    <submittedName>
        <fullName evidence="6">Transcriptional regulator, LysR family</fullName>
    </submittedName>
</protein>
<evidence type="ECO:0000259" key="5">
    <source>
        <dbReference type="PROSITE" id="PS50931"/>
    </source>
</evidence>
<gene>
    <name evidence="6" type="ORF">SAMN05216551_10241</name>
</gene>
<dbReference type="OrthoDB" id="8954631at2"/>
<dbReference type="Gene3D" id="3.40.190.290">
    <property type="match status" value="1"/>
</dbReference>
<dbReference type="PROSITE" id="PS50931">
    <property type="entry name" value="HTH_LYSR"/>
    <property type="match status" value="1"/>
</dbReference>
<feature type="domain" description="HTH lysR-type" evidence="5">
    <location>
        <begin position="5"/>
        <end position="62"/>
    </location>
</feature>
<dbReference type="AlphaFoldDB" id="A0A1H2PLA8"/>
<keyword evidence="3" id="KW-0238">DNA-binding</keyword>
<dbReference type="InterPro" id="IPR005119">
    <property type="entry name" value="LysR_subst-bd"/>
</dbReference>
<dbReference type="GO" id="GO:0006351">
    <property type="term" value="P:DNA-templated transcription"/>
    <property type="evidence" value="ECO:0007669"/>
    <property type="project" value="TreeGrafter"/>
</dbReference>
<name>A0A1H2PLA8_9BURK</name>
<evidence type="ECO:0000256" key="1">
    <source>
        <dbReference type="ARBA" id="ARBA00009437"/>
    </source>
</evidence>
<dbReference type="SUPFAM" id="SSF53850">
    <property type="entry name" value="Periplasmic binding protein-like II"/>
    <property type="match status" value="1"/>
</dbReference>
<keyword evidence="7" id="KW-1185">Reference proteome</keyword>
<dbReference type="InterPro" id="IPR036388">
    <property type="entry name" value="WH-like_DNA-bd_sf"/>
</dbReference>
<dbReference type="SUPFAM" id="SSF46785">
    <property type="entry name" value="Winged helix' DNA-binding domain"/>
    <property type="match status" value="1"/>
</dbReference>
<dbReference type="GO" id="GO:0043565">
    <property type="term" value="F:sequence-specific DNA binding"/>
    <property type="evidence" value="ECO:0007669"/>
    <property type="project" value="TreeGrafter"/>
</dbReference>
<dbReference type="Gene3D" id="1.10.10.10">
    <property type="entry name" value="Winged helix-like DNA-binding domain superfamily/Winged helix DNA-binding domain"/>
    <property type="match status" value="1"/>
</dbReference>
<dbReference type="RefSeq" id="WP_091905942.1">
    <property type="nucleotide sequence ID" value="NZ_FNLO01000002.1"/>
</dbReference>
<dbReference type="PANTHER" id="PTHR30537">
    <property type="entry name" value="HTH-TYPE TRANSCRIPTIONAL REGULATOR"/>
    <property type="match status" value="1"/>
</dbReference>
<reference evidence="7" key="1">
    <citation type="submission" date="2016-09" db="EMBL/GenBank/DDBJ databases">
        <authorList>
            <person name="Varghese N."/>
            <person name="Submissions S."/>
        </authorList>
    </citation>
    <scope>NUCLEOTIDE SEQUENCE [LARGE SCALE GENOMIC DNA]</scope>
    <source>
        <strain evidence="7">JS23</strain>
    </source>
</reference>
<dbReference type="STRING" id="1770053.SAMN05216551_10241"/>
<evidence type="ECO:0000256" key="4">
    <source>
        <dbReference type="ARBA" id="ARBA00023163"/>
    </source>
</evidence>
<dbReference type="InterPro" id="IPR058163">
    <property type="entry name" value="LysR-type_TF_proteobact-type"/>
</dbReference>
<evidence type="ECO:0000256" key="2">
    <source>
        <dbReference type="ARBA" id="ARBA00023015"/>
    </source>
</evidence>
<dbReference type="InterPro" id="IPR036390">
    <property type="entry name" value="WH_DNA-bd_sf"/>
</dbReference>
<dbReference type="Pfam" id="PF03466">
    <property type="entry name" value="LysR_substrate"/>
    <property type="match status" value="1"/>
</dbReference>
<evidence type="ECO:0000256" key="3">
    <source>
        <dbReference type="ARBA" id="ARBA00023125"/>
    </source>
</evidence>
<accession>A0A1H2PLA8</accession>
<dbReference type="FunFam" id="3.40.190.290:FF:000001">
    <property type="entry name" value="Transcriptional regulator, LysR family"/>
    <property type="match status" value="1"/>
</dbReference>
<sequence>MDKLPDLQDLQVFCTVVRHRSFARTALELDASTSWVSKRIGLLERSLGTRLLHRTTRQMTLTEDGEAVHLWAQRVLGDIGEMQGAVSSVRTEPRGTLRISSSFRLGRALIAPTVAELVRKHPLLDVSLVVLDRPVDLIAESLDLDVRIGAVPEPHLIAHSLGTSQRVLCASPAYLAARGIPDTPDDLRHHSCLVFRERDQPFGIWRLQRGGDMRNVRVSGALASNSNDIIWQWALAGHGIMRASAWDCEASLASGELVRVLPDWEWPADIWAATTSRLSQSAKVRLCVQALRDRLGRLPFMARAPV</sequence>
<organism evidence="6 7">
    <name type="scientific">Chitinasiproducens palmae</name>
    <dbReference type="NCBI Taxonomy" id="1770053"/>
    <lineage>
        <taxon>Bacteria</taxon>
        <taxon>Pseudomonadati</taxon>
        <taxon>Pseudomonadota</taxon>
        <taxon>Betaproteobacteria</taxon>
        <taxon>Burkholderiales</taxon>
        <taxon>Burkholderiaceae</taxon>
        <taxon>Chitinasiproducens</taxon>
    </lineage>
</organism>
<proteinExistence type="inferred from homology"/>
<dbReference type="InterPro" id="IPR000847">
    <property type="entry name" value="LysR_HTH_N"/>
</dbReference>
<dbReference type="PANTHER" id="PTHR30537:SF5">
    <property type="entry name" value="HTH-TYPE TRANSCRIPTIONAL ACTIVATOR TTDR-RELATED"/>
    <property type="match status" value="1"/>
</dbReference>
<keyword evidence="4" id="KW-0804">Transcription</keyword>
<dbReference type="Pfam" id="PF00126">
    <property type="entry name" value="HTH_1"/>
    <property type="match status" value="1"/>
</dbReference>
<dbReference type="FunFam" id="1.10.10.10:FF:000001">
    <property type="entry name" value="LysR family transcriptional regulator"/>
    <property type="match status" value="1"/>
</dbReference>
<evidence type="ECO:0000313" key="6">
    <source>
        <dbReference type="EMBL" id="SDV46853.1"/>
    </source>
</evidence>
<dbReference type="EMBL" id="FNLO01000002">
    <property type="protein sequence ID" value="SDV46853.1"/>
    <property type="molecule type" value="Genomic_DNA"/>
</dbReference>
<evidence type="ECO:0000313" key="7">
    <source>
        <dbReference type="Proteomes" id="UP000243719"/>
    </source>
</evidence>
<keyword evidence="2" id="KW-0805">Transcription regulation</keyword>
<dbReference type="Proteomes" id="UP000243719">
    <property type="component" value="Unassembled WGS sequence"/>
</dbReference>